<name>A0A0D0VJN2_CRYGA</name>
<protein>
    <recommendedName>
        <fullName evidence="2">Arrestin C-terminal-like domain-containing protein</fullName>
    </recommendedName>
</protein>
<feature type="compositionally biased region" description="Basic and acidic residues" evidence="1">
    <location>
        <begin position="1081"/>
        <end position="1093"/>
    </location>
</feature>
<feature type="region of interest" description="Disordered" evidence="1">
    <location>
        <begin position="450"/>
        <end position="469"/>
    </location>
</feature>
<feature type="compositionally biased region" description="Gly residues" evidence="1">
    <location>
        <begin position="1193"/>
        <end position="1210"/>
    </location>
</feature>
<feature type="compositionally biased region" description="Acidic residues" evidence="1">
    <location>
        <begin position="603"/>
        <end position="613"/>
    </location>
</feature>
<accession>A0A0D0VJN2</accession>
<dbReference type="InterPro" id="IPR011022">
    <property type="entry name" value="Arrestin_C-like"/>
</dbReference>
<feature type="compositionally biased region" description="Pro residues" evidence="1">
    <location>
        <begin position="1216"/>
        <end position="1225"/>
    </location>
</feature>
<feature type="compositionally biased region" description="Polar residues" evidence="1">
    <location>
        <begin position="987"/>
        <end position="1004"/>
    </location>
</feature>
<evidence type="ECO:0000259" key="2">
    <source>
        <dbReference type="SMART" id="SM01017"/>
    </source>
</evidence>
<feature type="compositionally biased region" description="Low complexity" evidence="1">
    <location>
        <begin position="976"/>
        <end position="986"/>
    </location>
</feature>
<feature type="compositionally biased region" description="Low complexity" evidence="1">
    <location>
        <begin position="880"/>
        <end position="904"/>
    </location>
</feature>
<dbReference type="HOGENOM" id="CLU_273102_0_0_1"/>
<dbReference type="InterPro" id="IPR053060">
    <property type="entry name" value="Cytokinesis_Signaling_Reg"/>
</dbReference>
<sequence>MSHPARLSLRAPPHLPFVQGFPGIPADLSRHREAPSVQGTLEVRVGSIPVKARWVRVELRKFESLPPGFPAQATEEAWELVGSIQTLWQPKDGKEWDTVQTADFKFILPLPLSLPPSIDLPKGAGVRYELVAALCYRQKGGVFKKESAPVIKVTEPIRITKHDLHSVWPIYNIPENRTIKAANDQMELTVSRPCTGFSVGDKVRISTSLKSSRPKPFTLRGFEYTLSEVITYIPPPPGPSSKSKKHKLSTAPVTKARPIQTVRAPLYETIVPGGAKSATIEMEIGNVLVTVKGAKTLEVEYDLEVKAIMEGVAEKVEMRGIRSVVGPFSRDHAQRAVKDIGHYEPLCPDIPGAEKPLPPRTSSIQHQLRTNGVLVSYIRPNQQPVIQGFTPRSHRRQSSLTSITTDTTTTATTATHEFGTGVGAGAGGSNSQRPFQTMPPIQRRTDIVAFPDPRPARPRSTEPEWPVESLMPERHAMSEAGHGADDWRRYSSGTAATFGRWDLGLQTSIMPMHNRTNSDLTQKSPTTPTKPSSSSPPVRKSPSSYTHVSAEQEKRRQQELYDNARARAAEVQKASGASLDRIGLGSGGGGSPGILLGSSADGGADDEEVDDVPPPEYAPPRPPAQGEYVAPIRPISTYTSRPSERAITSTSTPQSSSAAPPSSPSAFDKVYLSAGQEKEAQRRRYENATSRVYAGSSSAMSNTPSTKQAVDAGPIHFPTSPAPIATSTSSPAPSTSAPAEGQISSLSEKEQMKRYYDAQDRVARAAVQRQNGEGGVDGQAGSSGSGLGRDGRASLGVGNSIAAIGAIDEKEQMRRYDEAKERVAATSGSGSGSGNNCNSNSASGGGRLPAIVSGVPNALSEKEQMRRYYEAQDRVAAAAASASGSANRPSSVPVPVTRSVSTPVGLMDEKEQMRRYYEAQDRVAAAASGASGSGNVTSCTSTRHSTLSSIPTTAHADVVDEKEQMRRYYEAQDRVAAAASGASGSGNVTSCTSTRHSTLSSIPTTAHADVVDEKEQMRRYYEAEDRVARAAERRAGLASASASASGSASGSVENDAPPPTFEASASSSSNGGSGGGANHLSAEEEKALMRQRYELAQTAVRKNMSPDPSGTSNSQPIPPARSKSSFFPGSRSAALPTSSSSVPFTLIPNGRPLSNVTTATMSTSSDSPNLRDPLVSAGKARTAHTGNKDEGYGYAGGSGIGGGGGNGGGSSANVPAGPPPPLPTKPPREYIHLLSPVGE</sequence>
<feature type="region of interest" description="Disordered" evidence="1">
    <location>
        <begin position="572"/>
        <end position="795"/>
    </location>
</feature>
<dbReference type="PANTHER" id="PTHR36419">
    <property type="entry name" value="ARRESTIN FAMILY PROTEIN 1"/>
    <property type="match status" value="1"/>
</dbReference>
<feature type="compositionally biased region" description="Low complexity" evidence="1">
    <location>
        <begin position="523"/>
        <end position="544"/>
    </location>
</feature>
<feature type="domain" description="Arrestin C-terminal-like" evidence="2">
    <location>
        <begin position="182"/>
        <end position="345"/>
    </location>
</feature>
<feature type="compositionally biased region" description="Polar residues" evidence="1">
    <location>
        <begin position="687"/>
        <end position="708"/>
    </location>
</feature>
<dbReference type="GO" id="GO:0000935">
    <property type="term" value="C:division septum"/>
    <property type="evidence" value="ECO:0007669"/>
    <property type="project" value="TreeGrafter"/>
</dbReference>
<organism evidence="3">
    <name type="scientific">Cryptococcus bacillisporus CA1280</name>
    <dbReference type="NCBI Taxonomy" id="1296109"/>
    <lineage>
        <taxon>Eukaryota</taxon>
        <taxon>Fungi</taxon>
        <taxon>Dikarya</taxon>
        <taxon>Basidiomycota</taxon>
        <taxon>Agaricomycotina</taxon>
        <taxon>Tremellomycetes</taxon>
        <taxon>Tremellales</taxon>
        <taxon>Cryptococcaceae</taxon>
        <taxon>Cryptococcus</taxon>
        <taxon>Cryptococcus gattii species complex</taxon>
    </lineage>
</organism>
<dbReference type="EMBL" id="KN847980">
    <property type="protein sequence ID" value="KIR47581.1"/>
    <property type="molecule type" value="Genomic_DNA"/>
</dbReference>
<feature type="compositionally biased region" description="Basic and acidic residues" evidence="1">
    <location>
        <begin position="676"/>
        <end position="686"/>
    </location>
</feature>
<feature type="compositionally biased region" description="Basic and acidic residues" evidence="1">
    <location>
        <begin position="747"/>
        <end position="763"/>
    </location>
</feature>
<feature type="compositionally biased region" description="Polar residues" evidence="1">
    <location>
        <begin position="935"/>
        <end position="952"/>
    </location>
</feature>
<feature type="compositionally biased region" description="Polar residues" evidence="1">
    <location>
        <begin position="1152"/>
        <end position="1168"/>
    </location>
</feature>
<dbReference type="GO" id="GO:0000917">
    <property type="term" value="P:division septum assembly"/>
    <property type="evidence" value="ECO:0007669"/>
    <property type="project" value="TreeGrafter"/>
</dbReference>
<feature type="region of interest" description="Disordered" evidence="1">
    <location>
        <begin position="880"/>
        <end position="907"/>
    </location>
</feature>
<reference evidence="3" key="1">
    <citation type="submission" date="2015-01" db="EMBL/GenBank/DDBJ databases">
        <title>The Genome Sequence of Cryptococcus gattii CA1280.</title>
        <authorList>
            <consortium name="The Broad Institute Genomics Platform"/>
            <person name="Cuomo C."/>
            <person name="Litvintseva A."/>
            <person name="Chen Y."/>
            <person name="Heitman J."/>
            <person name="Sun S."/>
            <person name="Springer D."/>
            <person name="Dromer F."/>
            <person name="Young S."/>
            <person name="Zeng Q."/>
            <person name="Gargeya S."/>
            <person name="Abouelleil A."/>
            <person name="Alvarado L."/>
            <person name="Chapman S.B."/>
            <person name="Gainer-Dewar J."/>
            <person name="Goldberg J."/>
            <person name="Griggs A."/>
            <person name="Gujja S."/>
            <person name="Hansen M."/>
            <person name="Howarth C."/>
            <person name="Imamovic A."/>
            <person name="Larimer J."/>
            <person name="Murphy C."/>
            <person name="Naylor J."/>
            <person name="Pearson M."/>
            <person name="Priest M."/>
            <person name="Roberts A."/>
            <person name="Saif S."/>
            <person name="Shea T."/>
            <person name="Sykes S."/>
            <person name="Wortman J."/>
            <person name="Nusbaum C."/>
            <person name="Birren B."/>
        </authorList>
    </citation>
    <scope>NUCLEOTIDE SEQUENCE [LARGE SCALE GENOMIC DNA]</scope>
    <source>
        <strain evidence="3">CA1280</strain>
    </source>
</reference>
<feature type="compositionally biased region" description="Gly residues" evidence="1">
    <location>
        <begin position="772"/>
        <end position="788"/>
    </location>
</feature>
<feature type="compositionally biased region" description="Polar residues" evidence="1">
    <location>
        <begin position="1106"/>
        <end position="1115"/>
    </location>
</feature>
<dbReference type="PANTHER" id="PTHR36419:SF1">
    <property type="entry name" value="RHO1 GEF LOCALIZING PROTEIN 1"/>
    <property type="match status" value="1"/>
</dbReference>
<feature type="compositionally biased region" description="Low complexity" evidence="1">
    <location>
        <begin position="718"/>
        <end position="739"/>
    </location>
</feature>
<evidence type="ECO:0000256" key="1">
    <source>
        <dbReference type="SAM" id="MobiDB-lite"/>
    </source>
</evidence>
<evidence type="ECO:0000313" key="3">
    <source>
        <dbReference type="EMBL" id="KIR47581.1"/>
    </source>
</evidence>
<dbReference type="OrthoDB" id="4001642at2759"/>
<feature type="region of interest" description="Disordered" evidence="1">
    <location>
        <begin position="974"/>
        <end position="1229"/>
    </location>
</feature>
<feature type="compositionally biased region" description="Low complexity" evidence="1">
    <location>
        <begin position="924"/>
        <end position="934"/>
    </location>
</feature>
<feature type="region of interest" description="Disordered" evidence="1">
    <location>
        <begin position="814"/>
        <end position="852"/>
    </location>
</feature>
<dbReference type="AlphaFoldDB" id="A0A0D0VJN2"/>
<feature type="compositionally biased region" description="Pro residues" evidence="1">
    <location>
        <begin position="614"/>
        <end position="623"/>
    </location>
</feature>
<gene>
    <name evidence="3" type="ORF">I312_03348</name>
</gene>
<feature type="compositionally biased region" description="Basic and acidic residues" evidence="1">
    <location>
        <begin position="814"/>
        <end position="823"/>
    </location>
</feature>
<feature type="compositionally biased region" description="Basic and acidic residues" evidence="1">
    <location>
        <begin position="1009"/>
        <end position="1035"/>
    </location>
</feature>
<dbReference type="SMART" id="SM01017">
    <property type="entry name" value="Arrestin_C"/>
    <property type="match status" value="1"/>
</dbReference>
<feature type="region of interest" description="Disordered" evidence="1">
    <location>
        <begin position="417"/>
        <end position="437"/>
    </location>
</feature>
<feature type="region of interest" description="Disordered" evidence="1">
    <location>
        <begin position="514"/>
        <end position="556"/>
    </location>
</feature>
<feature type="compositionally biased region" description="Low complexity" evidence="1">
    <location>
        <begin position="1130"/>
        <end position="1141"/>
    </location>
</feature>
<feature type="compositionally biased region" description="Low complexity" evidence="1">
    <location>
        <begin position="648"/>
        <end position="666"/>
    </location>
</feature>
<proteinExistence type="predicted"/>
<feature type="compositionally biased region" description="Low complexity" evidence="1">
    <location>
        <begin position="1036"/>
        <end position="1051"/>
    </location>
</feature>
<feature type="region of interest" description="Disordered" evidence="1">
    <location>
        <begin position="922"/>
        <end position="961"/>
    </location>
</feature>
<feature type="compositionally biased region" description="Low complexity" evidence="1">
    <location>
        <begin position="593"/>
        <end position="602"/>
    </location>
</feature>